<dbReference type="GO" id="GO:0006974">
    <property type="term" value="P:DNA damage response"/>
    <property type="evidence" value="ECO:0007669"/>
    <property type="project" value="InterPro"/>
</dbReference>
<dbReference type="InterPro" id="IPR006640">
    <property type="entry name" value="SprT-like_domain"/>
</dbReference>
<dbReference type="InterPro" id="IPR044245">
    <property type="entry name" value="Spartan"/>
</dbReference>
<sequence length="218" mass="25684">MSTPPEEDLTHPRWELIDPTPDVHALFKEFDRRFFNERLINQCYLTWSPRMTTCAGICKYEGTNHYGMCTISLSKPLLTLRPRSDLVETLLHEMIHAYLFITEGCRNRDGADGHGPRFQEHMYRINRTANTNITIYHSFHQEVAHYKRHVWRCNGPCRARAPYFGFVRRATNRAPGRNDPWFASHQMDMLNNFRHWTNSRIATVGAPEFFEVRRLNSA</sequence>
<evidence type="ECO:0000313" key="5">
    <source>
        <dbReference type="Proteomes" id="UP000218231"/>
    </source>
</evidence>
<accession>A0A2A2JHQ0</accession>
<dbReference type="Proteomes" id="UP000218231">
    <property type="component" value="Unassembled WGS sequence"/>
</dbReference>
<evidence type="ECO:0000256" key="1">
    <source>
        <dbReference type="ARBA" id="ARBA00004123"/>
    </source>
</evidence>
<dbReference type="InterPro" id="IPR055220">
    <property type="entry name" value="SPRTN_ZBD"/>
</dbReference>
<evidence type="ECO:0000313" key="4">
    <source>
        <dbReference type="EMBL" id="PAV61185.1"/>
    </source>
</evidence>
<dbReference type="OrthoDB" id="5236983at2759"/>
<dbReference type="GO" id="GO:0005634">
    <property type="term" value="C:nucleus"/>
    <property type="evidence" value="ECO:0007669"/>
    <property type="project" value="UniProtKB-SubCell"/>
</dbReference>
<dbReference type="EMBL" id="LIAE01010427">
    <property type="protein sequence ID" value="PAV61185.1"/>
    <property type="molecule type" value="Genomic_DNA"/>
</dbReference>
<dbReference type="PANTHER" id="PTHR21220:SF0">
    <property type="entry name" value="DNA-DEPENDENT METALLOPROTEASE SPRTN"/>
    <property type="match status" value="1"/>
</dbReference>
<dbReference type="GO" id="GO:0003697">
    <property type="term" value="F:single-stranded DNA binding"/>
    <property type="evidence" value="ECO:0007669"/>
    <property type="project" value="InterPro"/>
</dbReference>
<dbReference type="Pfam" id="PF10263">
    <property type="entry name" value="SprT-like"/>
    <property type="match status" value="1"/>
</dbReference>
<organism evidence="4 5">
    <name type="scientific">Diploscapter pachys</name>
    <dbReference type="NCBI Taxonomy" id="2018661"/>
    <lineage>
        <taxon>Eukaryota</taxon>
        <taxon>Metazoa</taxon>
        <taxon>Ecdysozoa</taxon>
        <taxon>Nematoda</taxon>
        <taxon>Chromadorea</taxon>
        <taxon>Rhabditida</taxon>
        <taxon>Rhabditina</taxon>
        <taxon>Rhabditomorpha</taxon>
        <taxon>Rhabditoidea</taxon>
        <taxon>Rhabditidae</taxon>
        <taxon>Diploscapter</taxon>
    </lineage>
</organism>
<protein>
    <recommendedName>
        <fullName evidence="3">SprT-like domain-containing protein</fullName>
    </recommendedName>
</protein>
<feature type="domain" description="SprT-like" evidence="3">
    <location>
        <begin position="21"/>
        <end position="190"/>
    </location>
</feature>
<dbReference type="GO" id="GO:0004222">
    <property type="term" value="F:metalloendopeptidase activity"/>
    <property type="evidence" value="ECO:0007669"/>
    <property type="project" value="InterPro"/>
</dbReference>
<gene>
    <name evidence="4" type="ORF">WR25_06825</name>
</gene>
<dbReference type="GO" id="GO:0031593">
    <property type="term" value="F:polyubiquitin modification-dependent protein binding"/>
    <property type="evidence" value="ECO:0007669"/>
    <property type="project" value="TreeGrafter"/>
</dbReference>
<dbReference type="STRING" id="2018661.A0A2A2JHQ0"/>
<evidence type="ECO:0000259" key="3">
    <source>
        <dbReference type="SMART" id="SM00731"/>
    </source>
</evidence>
<keyword evidence="5" id="KW-1185">Reference proteome</keyword>
<comment type="caution">
    <text evidence="4">The sequence shown here is derived from an EMBL/GenBank/DDBJ whole genome shotgun (WGS) entry which is preliminary data.</text>
</comment>
<name>A0A2A2JHQ0_9BILA</name>
<keyword evidence="2" id="KW-0539">Nucleus</keyword>
<evidence type="ECO:0000256" key="2">
    <source>
        <dbReference type="ARBA" id="ARBA00023242"/>
    </source>
</evidence>
<comment type="subcellular location">
    <subcellularLocation>
        <location evidence="1">Nucleus</location>
    </subcellularLocation>
</comment>
<reference evidence="4 5" key="1">
    <citation type="journal article" date="2017" name="Curr. Biol.">
        <title>Genome architecture and evolution of a unichromosomal asexual nematode.</title>
        <authorList>
            <person name="Fradin H."/>
            <person name="Zegar C."/>
            <person name="Gutwein M."/>
            <person name="Lucas J."/>
            <person name="Kovtun M."/>
            <person name="Corcoran D."/>
            <person name="Baugh L.R."/>
            <person name="Kiontke K."/>
            <person name="Gunsalus K."/>
            <person name="Fitch D.H."/>
            <person name="Piano F."/>
        </authorList>
    </citation>
    <scope>NUCLEOTIDE SEQUENCE [LARGE SCALE GENOMIC DNA]</scope>
    <source>
        <strain evidence="4">PF1309</strain>
    </source>
</reference>
<dbReference type="Pfam" id="PF22934">
    <property type="entry name" value="SPRTN_ZBD"/>
    <property type="match status" value="1"/>
</dbReference>
<dbReference type="PANTHER" id="PTHR21220">
    <property type="entry name" value="DNA-DEPENDENT METALLOPROTEASE SPRTN"/>
    <property type="match status" value="1"/>
</dbReference>
<dbReference type="SMART" id="SM00731">
    <property type="entry name" value="SprT"/>
    <property type="match status" value="1"/>
</dbReference>
<dbReference type="AlphaFoldDB" id="A0A2A2JHQ0"/>
<proteinExistence type="predicted"/>